<dbReference type="InterPro" id="IPR015797">
    <property type="entry name" value="NUDIX_hydrolase-like_dom_sf"/>
</dbReference>
<dbReference type="AlphaFoldDB" id="A0A8T3YKS7"/>
<dbReference type="InterPro" id="IPR000086">
    <property type="entry name" value="NUDIX_hydrolase_dom"/>
</dbReference>
<evidence type="ECO:0000259" key="1">
    <source>
        <dbReference type="PROSITE" id="PS51462"/>
    </source>
</evidence>
<protein>
    <submittedName>
        <fullName evidence="2">NUDIX domain-containing protein</fullName>
    </submittedName>
</protein>
<evidence type="ECO:0000313" key="2">
    <source>
        <dbReference type="EMBL" id="MBI4210833.1"/>
    </source>
</evidence>
<dbReference type="Proteomes" id="UP000732298">
    <property type="component" value="Unassembled WGS sequence"/>
</dbReference>
<proteinExistence type="predicted"/>
<feature type="domain" description="Nudix hydrolase" evidence="1">
    <location>
        <begin position="38"/>
        <end position="170"/>
    </location>
</feature>
<dbReference type="Gene3D" id="3.90.79.10">
    <property type="entry name" value="Nucleoside Triphosphate Pyrophosphohydrolase"/>
    <property type="match status" value="1"/>
</dbReference>
<dbReference type="EMBL" id="JACQPB010000044">
    <property type="protein sequence ID" value="MBI4210833.1"/>
    <property type="molecule type" value="Genomic_DNA"/>
</dbReference>
<reference evidence="2" key="1">
    <citation type="submission" date="2020-07" db="EMBL/GenBank/DDBJ databases">
        <title>Huge and variable diversity of episymbiotic CPR bacteria and DPANN archaea in groundwater ecosystems.</title>
        <authorList>
            <person name="He C.Y."/>
            <person name="Keren R."/>
            <person name="Whittaker M."/>
            <person name="Farag I.F."/>
            <person name="Doudna J."/>
            <person name="Cate J.H.D."/>
            <person name="Banfield J.F."/>
        </authorList>
    </citation>
    <scope>NUCLEOTIDE SEQUENCE</scope>
    <source>
        <strain evidence="2">NC_groundwater_1296_Ag_S-0.2um_52_80</strain>
    </source>
</reference>
<comment type="caution">
    <text evidence="2">The sequence shown here is derived from an EMBL/GenBank/DDBJ whole genome shotgun (WGS) entry which is preliminary data.</text>
</comment>
<accession>A0A8T3YKS7</accession>
<dbReference type="Pfam" id="PF00293">
    <property type="entry name" value="NUDIX"/>
    <property type="match status" value="1"/>
</dbReference>
<gene>
    <name evidence="2" type="ORF">HY544_04990</name>
</gene>
<sequence>MSAGLLDNPNQQLICVDANGIETGAVLDRRSAHSAPGTKHLAIQVLVFNKKNELVLHERPLKKVGGGVLDAPTTHVLAGETKEAAARRCLLAEYNISKKIPIKILGGYSYEKDYGDGSCENEYCLAAYCVYPGKITPAAEHAGMVFNVKASNVARELASGSLKYPVWLAETIKLVQNDSEGKKFFS</sequence>
<organism evidence="2 3">
    <name type="scientific">Candidatus Iainarchaeum sp</name>
    <dbReference type="NCBI Taxonomy" id="3101447"/>
    <lineage>
        <taxon>Archaea</taxon>
        <taxon>Candidatus Iainarchaeota</taxon>
        <taxon>Candidatus Iainarchaeia</taxon>
        <taxon>Candidatus Iainarchaeales</taxon>
        <taxon>Candidatus Iainarchaeaceae</taxon>
        <taxon>Candidatus Iainarchaeum</taxon>
    </lineage>
</organism>
<dbReference type="SUPFAM" id="SSF55811">
    <property type="entry name" value="Nudix"/>
    <property type="match status" value="1"/>
</dbReference>
<dbReference type="PROSITE" id="PS51462">
    <property type="entry name" value="NUDIX"/>
    <property type="match status" value="1"/>
</dbReference>
<evidence type="ECO:0000313" key="3">
    <source>
        <dbReference type="Proteomes" id="UP000732298"/>
    </source>
</evidence>
<name>A0A8T3YKS7_9ARCH</name>